<feature type="domain" description="Histidine kinase" evidence="11">
    <location>
        <begin position="190"/>
        <end position="420"/>
    </location>
</feature>
<keyword evidence="8" id="KW-0902">Two-component regulatory system</keyword>
<feature type="modified residue" description="4-aspartylphosphate" evidence="9">
    <location>
        <position position="491"/>
    </location>
</feature>
<dbReference type="GO" id="GO:0005524">
    <property type="term" value="F:ATP binding"/>
    <property type="evidence" value="ECO:0007669"/>
    <property type="project" value="UniProtKB-KW"/>
</dbReference>
<sequence>MKRAELTQALNALESSPSAPEELRGLLRELQRHQLELEVQNRELQEAQQALEESRNRYMELYDFAPMACVSLDANGCIRDLNLTGANLLGQNRSYLQGLPFTPFVDPTHVGRFFGHLRQCIDGETVSTELRLRIARKQVEVRLVSAPLDDSGSQERMCRTAILDITELRQMQVRLSLAERLAAVGTLAAGIAHEVNNPLAFLMGSLGLATHALRAPAPPSVDPELLAVARHHTGVAQALEALTHAREGAERIQDIVKDLGTFARPSASQERSVDVEQVMELALKMAMVEIRHRAHVVRDYTPVPQVVADSVRLGQVFLNLLVNAAQAIPEGMASRHEIRVRLRASNENVFVHIQDTGAGIAPDILEHVFDPFFTTKQLGQGLGLGLAISHSLVSQMNGGITVDSAPGRGSTFTVRLPAAPAARPLPVPSPPTPPSLSLQRGRILIVDDERSFGRTLRLMLMDLHEVTYTPSAKEALGWIREGQRYDAILCDLMMAEVTGRQFHDALQEQSPEQALRFIFMTGGAYTPSSREFVERLTLPLIHKPFRRETLDALLVPLLARA</sequence>
<dbReference type="SUPFAM" id="SSF55874">
    <property type="entry name" value="ATPase domain of HSP90 chaperone/DNA topoisomerase II/histidine kinase"/>
    <property type="match status" value="1"/>
</dbReference>
<feature type="domain" description="Response regulatory" evidence="12">
    <location>
        <begin position="442"/>
        <end position="558"/>
    </location>
</feature>
<keyword evidence="6" id="KW-0418">Kinase</keyword>
<evidence type="ECO:0000313" key="14">
    <source>
        <dbReference type="Proteomes" id="UP000268094"/>
    </source>
</evidence>
<evidence type="ECO:0000256" key="10">
    <source>
        <dbReference type="SAM" id="Coils"/>
    </source>
</evidence>
<dbReference type="InterPro" id="IPR005467">
    <property type="entry name" value="His_kinase_dom"/>
</dbReference>
<dbReference type="GO" id="GO:0000155">
    <property type="term" value="F:phosphorelay sensor kinase activity"/>
    <property type="evidence" value="ECO:0007669"/>
    <property type="project" value="InterPro"/>
</dbReference>
<comment type="caution">
    <text evidence="13">The sequence shown here is derived from an EMBL/GenBank/DDBJ whole genome shotgun (WGS) entry which is preliminary data.</text>
</comment>
<keyword evidence="14" id="KW-1185">Reference proteome</keyword>
<accession>A0A3A8I0C8</accession>
<organism evidence="13 14">
    <name type="scientific">Corallococcus terminator</name>
    <dbReference type="NCBI Taxonomy" id="2316733"/>
    <lineage>
        <taxon>Bacteria</taxon>
        <taxon>Pseudomonadati</taxon>
        <taxon>Myxococcota</taxon>
        <taxon>Myxococcia</taxon>
        <taxon>Myxococcales</taxon>
        <taxon>Cystobacterineae</taxon>
        <taxon>Myxococcaceae</taxon>
        <taxon>Corallococcus</taxon>
    </lineage>
</organism>
<dbReference type="CDD" id="cd00156">
    <property type="entry name" value="REC"/>
    <property type="match status" value="1"/>
</dbReference>
<dbReference type="Proteomes" id="UP000268094">
    <property type="component" value="Unassembled WGS sequence"/>
</dbReference>
<dbReference type="InterPro" id="IPR000014">
    <property type="entry name" value="PAS"/>
</dbReference>
<dbReference type="PROSITE" id="PS50109">
    <property type="entry name" value="HIS_KIN"/>
    <property type="match status" value="1"/>
</dbReference>
<dbReference type="InterPro" id="IPR011006">
    <property type="entry name" value="CheY-like_superfamily"/>
</dbReference>
<dbReference type="PANTHER" id="PTHR43065:SF10">
    <property type="entry name" value="PEROXIDE STRESS-ACTIVATED HISTIDINE KINASE MAK3"/>
    <property type="match status" value="1"/>
</dbReference>
<dbReference type="InterPro" id="IPR003594">
    <property type="entry name" value="HATPase_dom"/>
</dbReference>
<gene>
    <name evidence="13" type="ORF">D7V88_32530</name>
</gene>
<protein>
    <recommendedName>
        <fullName evidence="2">histidine kinase</fullName>
        <ecNumber evidence="2">2.7.13.3</ecNumber>
    </recommendedName>
</protein>
<dbReference type="SMART" id="SM00448">
    <property type="entry name" value="REC"/>
    <property type="match status" value="1"/>
</dbReference>
<dbReference type="InterPro" id="IPR003661">
    <property type="entry name" value="HisK_dim/P_dom"/>
</dbReference>
<dbReference type="Pfam" id="PF02518">
    <property type="entry name" value="HATPase_c"/>
    <property type="match status" value="1"/>
</dbReference>
<dbReference type="Gene3D" id="3.30.450.20">
    <property type="entry name" value="PAS domain"/>
    <property type="match status" value="1"/>
</dbReference>
<dbReference type="EMBL" id="RAVZ01000310">
    <property type="protein sequence ID" value="RKG76248.1"/>
    <property type="molecule type" value="Genomic_DNA"/>
</dbReference>
<dbReference type="Pfam" id="PF00072">
    <property type="entry name" value="Response_reg"/>
    <property type="match status" value="1"/>
</dbReference>
<evidence type="ECO:0000313" key="13">
    <source>
        <dbReference type="EMBL" id="RKG76248.1"/>
    </source>
</evidence>
<dbReference type="InterPro" id="IPR036890">
    <property type="entry name" value="HATPase_C_sf"/>
</dbReference>
<dbReference type="CDD" id="cd00082">
    <property type="entry name" value="HisKA"/>
    <property type="match status" value="1"/>
</dbReference>
<evidence type="ECO:0000256" key="1">
    <source>
        <dbReference type="ARBA" id="ARBA00000085"/>
    </source>
</evidence>
<dbReference type="SUPFAM" id="SSF55785">
    <property type="entry name" value="PYP-like sensor domain (PAS domain)"/>
    <property type="match status" value="1"/>
</dbReference>
<dbReference type="SUPFAM" id="SSF47384">
    <property type="entry name" value="Homodimeric domain of signal transducing histidine kinase"/>
    <property type="match status" value="1"/>
</dbReference>
<dbReference type="Gene3D" id="1.10.287.130">
    <property type="match status" value="1"/>
</dbReference>
<evidence type="ECO:0000256" key="5">
    <source>
        <dbReference type="ARBA" id="ARBA00022741"/>
    </source>
</evidence>
<dbReference type="PRINTS" id="PR00344">
    <property type="entry name" value="BCTRLSENSOR"/>
</dbReference>
<dbReference type="PROSITE" id="PS50110">
    <property type="entry name" value="RESPONSE_REGULATORY"/>
    <property type="match status" value="1"/>
</dbReference>
<dbReference type="InterPro" id="IPR035965">
    <property type="entry name" value="PAS-like_dom_sf"/>
</dbReference>
<dbReference type="CDD" id="cd00130">
    <property type="entry name" value="PAS"/>
    <property type="match status" value="1"/>
</dbReference>
<dbReference type="AlphaFoldDB" id="A0A3A8I0C8"/>
<evidence type="ECO:0000259" key="12">
    <source>
        <dbReference type="PROSITE" id="PS50110"/>
    </source>
</evidence>
<dbReference type="Pfam" id="PF08448">
    <property type="entry name" value="PAS_4"/>
    <property type="match status" value="1"/>
</dbReference>
<evidence type="ECO:0000256" key="6">
    <source>
        <dbReference type="ARBA" id="ARBA00022777"/>
    </source>
</evidence>
<feature type="coiled-coil region" evidence="10">
    <location>
        <begin position="23"/>
        <end position="61"/>
    </location>
</feature>
<dbReference type="InterPro" id="IPR001789">
    <property type="entry name" value="Sig_transdc_resp-reg_receiver"/>
</dbReference>
<dbReference type="SUPFAM" id="SSF52172">
    <property type="entry name" value="CheY-like"/>
    <property type="match status" value="1"/>
</dbReference>
<keyword evidence="10" id="KW-0175">Coiled coil</keyword>
<evidence type="ECO:0000259" key="11">
    <source>
        <dbReference type="PROSITE" id="PS50109"/>
    </source>
</evidence>
<proteinExistence type="predicted"/>
<dbReference type="SMART" id="SM00388">
    <property type="entry name" value="HisKA"/>
    <property type="match status" value="1"/>
</dbReference>
<keyword evidence="5" id="KW-0547">Nucleotide-binding</keyword>
<evidence type="ECO:0000256" key="4">
    <source>
        <dbReference type="ARBA" id="ARBA00022679"/>
    </source>
</evidence>
<keyword evidence="7" id="KW-0067">ATP-binding</keyword>
<evidence type="ECO:0000256" key="3">
    <source>
        <dbReference type="ARBA" id="ARBA00022553"/>
    </source>
</evidence>
<dbReference type="PANTHER" id="PTHR43065">
    <property type="entry name" value="SENSOR HISTIDINE KINASE"/>
    <property type="match status" value="1"/>
</dbReference>
<keyword evidence="3 9" id="KW-0597">Phosphoprotein</keyword>
<name>A0A3A8I0C8_9BACT</name>
<dbReference type="InterPro" id="IPR004358">
    <property type="entry name" value="Sig_transdc_His_kin-like_C"/>
</dbReference>
<evidence type="ECO:0000256" key="8">
    <source>
        <dbReference type="ARBA" id="ARBA00023012"/>
    </source>
</evidence>
<dbReference type="InterPro" id="IPR036097">
    <property type="entry name" value="HisK_dim/P_sf"/>
</dbReference>
<dbReference type="InterPro" id="IPR013656">
    <property type="entry name" value="PAS_4"/>
</dbReference>
<dbReference type="EC" id="2.7.13.3" evidence="2"/>
<evidence type="ECO:0000256" key="9">
    <source>
        <dbReference type="PROSITE-ProRule" id="PRU00169"/>
    </source>
</evidence>
<dbReference type="SMART" id="SM00387">
    <property type="entry name" value="HATPase_c"/>
    <property type="match status" value="1"/>
</dbReference>
<reference evidence="14" key="1">
    <citation type="submission" date="2018-09" db="EMBL/GenBank/DDBJ databases">
        <authorList>
            <person name="Livingstone P.G."/>
            <person name="Whitworth D.E."/>
        </authorList>
    </citation>
    <scope>NUCLEOTIDE SEQUENCE [LARGE SCALE GENOMIC DNA]</scope>
    <source>
        <strain evidence="14">CA054A</strain>
    </source>
</reference>
<evidence type="ECO:0000256" key="2">
    <source>
        <dbReference type="ARBA" id="ARBA00012438"/>
    </source>
</evidence>
<evidence type="ECO:0000256" key="7">
    <source>
        <dbReference type="ARBA" id="ARBA00022840"/>
    </source>
</evidence>
<dbReference type="Gene3D" id="3.40.50.2300">
    <property type="match status" value="1"/>
</dbReference>
<dbReference type="NCBIfam" id="TIGR00229">
    <property type="entry name" value="sensory_box"/>
    <property type="match status" value="1"/>
</dbReference>
<comment type="catalytic activity">
    <reaction evidence="1">
        <text>ATP + protein L-histidine = ADP + protein N-phospho-L-histidine.</text>
        <dbReference type="EC" id="2.7.13.3"/>
    </reaction>
</comment>
<keyword evidence="4" id="KW-0808">Transferase</keyword>
<dbReference type="Gene3D" id="3.30.565.10">
    <property type="entry name" value="Histidine kinase-like ATPase, C-terminal domain"/>
    <property type="match status" value="1"/>
</dbReference>